<dbReference type="Proteomes" id="UP000775547">
    <property type="component" value="Unassembled WGS sequence"/>
</dbReference>
<dbReference type="EMBL" id="JABCKV010000224">
    <property type="protein sequence ID" value="KAG5642017.1"/>
    <property type="molecule type" value="Genomic_DNA"/>
</dbReference>
<dbReference type="SUPFAM" id="SSF52047">
    <property type="entry name" value="RNI-like"/>
    <property type="match status" value="1"/>
</dbReference>
<keyword evidence="2" id="KW-1185">Reference proteome</keyword>
<comment type="caution">
    <text evidence="1">The sequence shown here is derived from an EMBL/GenBank/DDBJ whole genome shotgun (WGS) entry which is preliminary data.</text>
</comment>
<name>A0A9P7G0U2_9AGAR</name>
<reference evidence="1" key="2">
    <citation type="submission" date="2021-10" db="EMBL/GenBank/DDBJ databases">
        <title>Phylogenomics reveals ancestral predisposition of the termite-cultivated fungus Termitomyces towards a domesticated lifestyle.</title>
        <authorList>
            <person name="Auxier B."/>
            <person name="Grum-Grzhimaylo A."/>
            <person name="Cardenas M.E."/>
            <person name="Lodge J.D."/>
            <person name="Laessoe T."/>
            <person name="Pedersen O."/>
            <person name="Smith M.E."/>
            <person name="Kuyper T.W."/>
            <person name="Franco-Molano E.A."/>
            <person name="Baroni T.J."/>
            <person name="Aanen D.K."/>
        </authorList>
    </citation>
    <scope>NUCLEOTIDE SEQUENCE</scope>
    <source>
        <strain evidence="1">AP01</strain>
        <tissue evidence="1">Mycelium</tissue>
    </source>
</reference>
<proteinExistence type="predicted"/>
<protein>
    <recommendedName>
        <fullName evidence="3">F-box domain-containing protein</fullName>
    </recommendedName>
</protein>
<reference evidence="1" key="1">
    <citation type="submission" date="2020-07" db="EMBL/GenBank/DDBJ databases">
        <authorList>
            <person name="Nieuwenhuis M."/>
            <person name="Van De Peppel L.J.J."/>
        </authorList>
    </citation>
    <scope>NUCLEOTIDE SEQUENCE</scope>
    <source>
        <strain evidence="1">AP01</strain>
        <tissue evidence="1">Mycelium</tissue>
    </source>
</reference>
<dbReference type="OrthoDB" id="3256367at2759"/>
<dbReference type="AlphaFoldDB" id="A0A9P7G0U2"/>
<dbReference type="Gene3D" id="3.80.10.10">
    <property type="entry name" value="Ribonuclease Inhibitor"/>
    <property type="match status" value="1"/>
</dbReference>
<evidence type="ECO:0000313" key="1">
    <source>
        <dbReference type="EMBL" id="KAG5642017.1"/>
    </source>
</evidence>
<accession>A0A9P7G0U2</accession>
<sequence>MNMNLCPPEIHSYICELACLDDGRTVGALSFVSRYFREVARPFLYQSLLISGSEKIATLVTKLENTPPHLRLIRHLFLSTHSITRPSEYEAAKPSSALEGTAILRILTIAAPTLETLSFVSASPAMSTSSISRLFRTSFPLLRELSVSGFYPFPSSPGKMPSLERLHLHGNRNPHGLLSGGLDDACPSLTHLRISGISQAVSFAQDLRAAFSGIEDDDLFPSKIPPGVRNIVVELASQLQISGKPPKATVEREQSMLKLLTELTPPQGVDFSLIRGVDTLSPGESFRRDWVGRLRGASGCWSS</sequence>
<gene>
    <name evidence="1" type="ORF">DXG03_003789</name>
</gene>
<evidence type="ECO:0008006" key="3">
    <source>
        <dbReference type="Google" id="ProtNLM"/>
    </source>
</evidence>
<organism evidence="1 2">
    <name type="scientific">Asterophora parasitica</name>
    <dbReference type="NCBI Taxonomy" id="117018"/>
    <lineage>
        <taxon>Eukaryota</taxon>
        <taxon>Fungi</taxon>
        <taxon>Dikarya</taxon>
        <taxon>Basidiomycota</taxon>
        <taxon>Agaricomycotina</taxon>
        <taxon>Agaricomycetes</taxon>
        <taxon>Agaricomycetidae</taxon>
        <taxon>Agaricales</taxon>
        <taxon>Tricholomatineae</taxon>
        <taxon>Lyophyllaceae</taxon>
        <taxon>Asterophora</taxon>
    </lineage>
</organism>
<dbReference type="InterPro" id="IPR032675">
    <property type="entry name" value="LRR_dom_sf"/>
</dbReference>
<evidence type="ECO:0000313" key="2">
    <source>
        <dbReference type="Proteomes" id="UP000775547"/>
    </source>
</evidence>